<reference evidence="3" key="2">
    <citation type="submission" date="2023-05" db="EMBL/GenBank/DDBJ databases">
        <authorList>
            <consortium name="Lawrence Berkeley National Laboratory"/>
            <person name="Steindorff A."/>
            <person name="Hensen N."/>
            <person name="Bonometti L."/>
            <person name="Westerberg I."/>
            <person name="Brannstrom I.O."/>
            <person name="Guillou S."/>
            <person name="Cros-Aarteil S."/>
            <person name="Calhoun S."/>
            <person name="Haridas S."/>
            <person name="Kuo A."/>
            <person name="Mondo S."/>
            <person name="Pangilinan J."/>
            <person name="Riley R."/>
            <person name="Labutti K."/>
            <person name="Andreopoulos B."/>
            <person name="Lipzen A."/>
            <person name="Chen C."/>
            <person name="Yanf M."/>
            <person name="Daum C."/>
            <person name="Ng V."/>
            <person name="Clum A."/>
            <person name="Ohm R."/>
            <person name="Martin F."/>
            <person name="Silar P."/>
            <person name="Natvig D."/>
            <person name="Lalanne C."/>
            <person name="Gautier V."/>
            <person name="Ament-Velasquez S.L."/>
            <person name="Kruys A."/>
            <person name="Hutchinson M.I."/>
            <person name="Powell A.J."/>
            <person name="Barry K."/>
            <person name="Miller A.N."/>
            <person name="Grigoriev I.V."/>
            <person name="Debuchy R."/>
            <person name="Gladieux P."/>
            <person name="Thoren M.H."/>
            <person name="Johannesson H."/>
        </authorList>
    </citation>
    <scope>NUCLEOTIDE SEQUENCE</scope>
    <source>
        <strain evidence="3">CBS 892.96</strain>
    </source>
</reference>
<sequence length="373" mass="39962">MDDQRSLETIERPLCALIAQDSRLPECYDHWDLPESYEHWDLPEVYIPVVINNQQAIVQYRQRSLLTLPDEKLSSPRGSCWKRHWTWLLLVAILLVGGAAGGGIAGALLSRRQQDNDASVVPRPSTVSTTISGALADGTSSPGVSQPHGATKSDAEFDSAGGMKTISATQAVTVTSESKPQPTETSLTSLPSNTQVPNTLSGGLEPTDTRATTGKGSDSTKPAEADTHNPTPLPAPNPSPEATLGESPKPTAEPSPSPNSPQANPLLKQPSKPTRAIHIGRAARAGEVNDILEIAFSSDNPCDYTVIGTHGDWVCDTPFLIDETVYQWKGCGSYTWLVWGPTQERFGNCTDSPTTRASCHGLVAFGIWLCSPE</sequence>
<feature type="compositionally biased region" description="Polar residues" evidence="1">
    <location>
        <begin position="209"/>
        <end position="220"/>
    </location>
</feature>
<organism evidence="3 4">
    <name type="scientific">Triangularia setosa</name>
    <dbReference type="NCBI Taxonomy" id="2587417"/>
    <lineage>
        <taxon>Eukaryota</taxon>
        <taxon>Fungi</taxon>
        <taxon>Dikarya</taxon>
        <taxon>Ascomycota</taxon>
        <taxon>Pezizomycotina</taxon>
        <taxon>Sordariomycetes</taxon>
        <taxon>Sordariomycetidae</taxon>
        <taxon>Sordariales</taxon>
        <taxon>Podosporaceae</taxon>
        <taxon>Triangularia</taxon>
    </lineage>
</organism>
<dbReference type="AlphaFoldDB" id="A0AAN7A4W7"/>
<feature type="compositionally biased region" description="Polar residues" evidence="1">
    <location>
        <begin position="166"/>
        <end position="201"/>
    </location>
</feature>
<keyword evidence="2" id="KW-0812">Transmembrane</keyword>
<dbReference type="EMBL" id="MU866349">
    <property type="protein sequence ID" value="KAK4173364.1"/>
    <property type="molecule type" value="Genomic_DNA"/>
</dbReference>
<feature type="region of interest" description="Disordered" evidence="1">
    <location>
        <begin position="116"/>
        <end position="272"/>
    </location>
</feature>
<evidence type="ECO:0000256" key="1">
    <source>
        <dbReference type="SAM" id="MobiDB-lite"/>
    </source>
</evidence>
<evidence type="ECO:0000313" key="3">
    <source>
        <dbReference type="EMBL" id="KAK4173364.1"/>
    </source>
</evidence>
<comment type="caution">
    <text evidence="3">The sequence shown here is derived from an EMBL/GenBank/DDBJ whole genome shotgun (WGS) entry which is preliminary data.</text>
</comment>
<keyword evidence="4" id="KW-1185">Reference proteome</keyword>
<feature type="transmembrane region" description="Helical" evidence="2">
    <location>
        <begin position="87"/>
        <end position="109"/>
    </location>
</feature>
<feature type="compositionally biased region" description="Polar residues" evidence="1">
    <location>
        <begin position="125"/>
        <end position="144"/>
    </location>
</feature>
<dbReference type="Proteomes" id="UP001302321">
    <property type="component" value="Unassembled WGS sequence"/>
</dbReference>
<keyword evidence="2" id="KW-1133">Transmembrane helix</keyword>
<name>A0AAN7A4W7_9PEZI</name>
<accession>A0AAN7A4W7</accession>
<protein>
    <submittedName>
        <fullName evidence="3">Uncharacterized protein</fullName>
    </submittedName>
</protein>
<gene>
    <name evidence="3" type="ORF">QBC36DRAFT_245635</name>
</gene>
<evidence type="ECO:0000256" key="2">
    <source>
        <dbReference type="SAM" id="Phobius"/>
    </source>
</evidence>
<keyword evidence="2" id="KW-0472">Membrane</keyword>
<evidence type="ECO:0000313" key="4">
    <source>
        <dbReference type="Proteomes" id="UP001302321"/>
    </source>
</evidence>
<reference evidence="3" key="1">
    <citation type="journal article" date="2023" name="Mol. Phylogenet. Evol.">
        <title>Genome-scale phylogeny and comparative genomics of the fungal order Sordariales.</title>
        <authorList>
            <person name="Hensen N."/>
            <person name="Bonometti L."/>
            <person name="Westerberg I."/>
            <person name="Brannstrom I.O."/>
            <person name="Guillou S."/>
            <person name="Cros-Aarteil S."/>
            <person name="Calhoun S."/>
            <person name="Haridas S."/>
            <person name="Kuo A."/>
            <person name="Mondo S."/>
            <person name="Pangilinan J."/>
            <person name="Riley R."/>
            <person name="LaButti K."/>
            <person name="Andreopoulos B."/>
            <person name="Lipzen A."/>
            <person name="Chen C."/>
            <person name="Yan M."/>
            <person name="Daum C."/>
            <person name="Ng V."/>
            <person name="Clum A."/>
            <person name="Steindorff A."/>
            <person name="Ohm R.A."/>
            <person name="Martin F."/>
            <person name="Silar P."/>
            <person name="Natvig D.O."/>
            <person name="Lalanne C."/>
            <person name="Gautier V."/>
            <person name="Ament-Velasquez S.L."/>
            <person name="Kruys A."/>
            <person name="Hutchinson M.I."/>
            <person name="Powell A.J."/>
            <person name="Barry K."/>
            <person name="Miller A.N."/>
            <person name="Grigoriev I.V."/>
            <person name="Debuchy R."/>
            <person name="Gladieux P."/>
            <person name="Hiltunen Thoren M."/>
            <person name="Johannesson H."/>
        </authorList>
    </citation>
    <scope>NUCLEOTIDE SEQUENCE</scope>
    <source>
        <strain evidence="3">CBS 892.96</strain>
    </source>
</reference>
<proteinExistence type="predicted"/>